<feature type="domain" description="Beta-lactamase-related" evidence="1">
    <location>
        <begin position="35"/>
        <end position="300"/>
    </location>
</feature>
<evidence type="ECO:0000313" key="3">
    <source>
        <dbReference type="Proteomes" id="UP001524473"/>
    </source>
</evidence>
<dbReference type="RefSeq" id="WP_256191544.1">
    <property type="nucleotide sequence ID" value="NZ_JANFZG010000006.1"/>
</dbReference>
<protein>
    <submittedName>
        <fullName evidence="2">Beta-lactamase family protein</fullName>
    </submittedName>
</protein>
<dbReference type="Proteomes" id="UP001524473">
    <property type="component" value="Unassembled WGS sequence"/>
</dbReference>
<proteinExistence type="predicted"/>
<dbReference type="Gene3D" id="3.40.710.10">
    <property type="entry name" value="DD-peptidase/beta-lactamase superfamily"/>
    <property type="match status" value="1"/>
</dbReference>
<reference evidence="2 3" key="1">
    <citation type="submission" date="2022-06" db="EMBL/GenBank/DDBJ databases">
        <title>Isolation of gut microbiota from human fecal samples.</title>
        <authorList>
            <person name="Pamer E.G."/>
            <person name="Barat B."/>
            <person name="Waligurski E."/>
            <person name="Medina S."/>
            <person name="Paddock L."/>
            <person name="Mostad J."/>
        </authorList>
    </citation>
    <scope>NUCLEOTIDE SEQUENCE [LARGE SCALE GENOMIC DNA]</scope>
    <source>
        <strain evidence="2 3">DFI.9.73</strain>
    </source>
</reference>
<gene>
    <name evidence="2" type="ORF">NE695_02615</name>
</gene>
<dbReference type="InterPro" id="IPR012338">
    <property type="entry name" value="Beta-lactam/transpept-like"/>
</dbReference>
<comment type="caution">
    <text evidence="2">The sequence shown here is derived from an EMBL/GenBank/DDBJ whole genome shotgun (WGS) entry which is preliminary data.</text>
</comment>
<dbReference type="SUPFAM" id="SSF56601">
    <property type="entry name" value="beta-lactamase/transpeptidase-like"/>
    <property type="match status" value="1"/>
</dbReference>
<keyword evidence="3" id="KW-1185">Reference proteome</keyword>
<dbReference type="InterPro" id="IPR001466">
    <property type="entry name" value="Beta-lactam-related"/>
</dbReference>
<organism evidence="2 3">
    <name type="scientific">Neglectibacter timonensis</name>
    <dbReference type="NCBI Taxonomy" id="1776382"/>
    <lineage>
        <taxon>Bacteria</taxon>
        <taxon>Bacillati</taxon>
        <taxon>Bacillota</taxon>
        <taxon>Clostridia</taxon>
        <taxon>Eubacteriales</taxon>
        <taxon>Oscillospiraceae</taxon>
        <taxon>Neglectibacter</taxon>
    </lineage>
</organism>
<dbReference type="InterPro" id="IPR050789">
    <property type="entry name" value="Diverse_Enzym_Activities"/>
</dbReference>
<dbReference type="EMBL" id="JANFZH010000004">
    <property type="protein sequence ID" value="MCQ4838804.1"/>
    <property type="molecule type" value="Genomic_DNA"/>
</dbReference>
<evidence type="ECO:0000313" key="2">
    <source>
        <dbReference type="EMBL" id="MCQ4838804.1"/>
    </source>
</evidence>
<dbReference type="PANTHER" id="PTHR43283:SF7">
    <property type="entry name" value="BETA-LACTAMASE-RELATED DOMAIN-CONTAINING PROTEIN"/>
    <property type="match status" value="1"/>
</dbReference>
<dbReference type="Pfam" id="PF00144">
    <property type="entry name" value="Beta-lactamase"/>
    <property type="match status" value="1"/>
</dbReference>
<name>A0ABT1RVW2_9FIRM</name>
<accession>A0ABT1RVW2</accession>
<sequence length="508" mass="56682">MDFERVTPESVGISSKSILEFLDELYRYGIEMHSFMLLCHGKVCAEGWWKPYTPASPHIMFSFSKSLTSTAIGFAEQEGLLSLDDRLVDIFPEKVPENPSENLKKATVRHLLMMGCGHESEIPNMGIDDPDWISAFLAHPFVYEPGTKFMYNTAGTNLLCAILKRKTGKHLTEFLRPRLIEPLGMSDIRCQALPDGTEMGGAGYSLTTEDMARFIQFVANQGQWEGKQLLRKEWFQAATSKQIENRGVGWGGDPDWQQGYCFQFWRCEPRGVFRGDGAFGQYGIVFTEQDAVLVITSASMRLQAVLTSVWEKLLPGMQAEPLPEDRMNCHVLAHRLRNLELTPMLGMRNPGAEESLNGAVYLPNAPTPSLTDLIGGIGKFQPDGGTLQELHLIFAGNSDVRLQCVQDNGCCELKIGMEGHHVLTQLDGVLYGAIGRWRAVDKLELELRNTRMAGGKRFVLQFQGDKLILNADSTIPEAGGLADPLTPEYSFTLKAGDVNTKTKMYWEK</sequence>
<evidence type="ECO:0000259" key="1">
    <source>
        <dbReference type="Pfam" id="PF00144"/>
    </source>
</evidence>
<dbReference type="PANTHER" id="PTHR43283">
    <property type="entry name" value="BETA-LACTAMASE-RELATED"/>
    <property type="match status" value="1"/>
</dbReference>